<evidence type="ECO:0000256" key="1">
    <source>
        <dbReference type="ARBA" id="ARBA00000085"/>
    </source>
</evidence>
<feature type="domain" description="Histidine kinase" evidence="4">
    <location>
        <begin position="189"/>
        <end position="439"/>
    </location>
</feature>
<dbReference type="EC" id="2.7.13.3" evidence="2"/>
<dbReference type="SUPFAM" id="SSF47384">
    <property type="entry name" value="Homodimeric domain of signal transducing histidine kinase"/>
    <property type="match status" value="1"/>
</dbReference>
<dbReference type="InterPro" id="IPR003661">
    <property type="entry name" value="HisK_dim/P_dom"/>
</dbReference>
<proteinExistence type="predicted"/>
<accession>A0ABT1QXA5</accession>
<dbReference type="SMART" id="SM00387">
    <property type="entry name" value="HATPase_c"/>
    <property type="match status" value="1"/>
</dbReference>
<dbReference type="InterPro" id="IPR036097">
    <property type="entry name" value="HisK_dim/P_sf"/>
</dbReference>
<evidence type="ECO:0000313" key="5">
    <source>
        <dbReference type="EMBL" id="MCQ4166919.1"/>
    </source>
</evidence>
<dbReference type="CDD" id="cd00082">
    <property type="entry name" value="HisKA"/>
    <property type="match status" value="1"/>
</dbReference>
<comment type="caution">
    <text evidence="5">The sequence shown here is derived from an EMBL/GenBank/DDBJ whole genome shotgun (WGS) entry which is preliminary data.</text>
</comment>
<keyword evidence="3" id="KW-0597">Phosphoprotein</keyword>
<protein>
    <recommendedName>
        <fullName evidence="2">histidine kinase</fullName>
        <ecNumber evidence="2">2.7.13.3</ecNumber>
    </recommendedName>
</protein>
<dbReference type="PANTHER" id="PTHR43065">
    <property type="entry name" value="SENSOR HISTIDINE KINASE"/>
    <property type="match status" value="1"/>
</dbReference>
<sequence>MNTSPSSLPAAPAAVAGDAALAALLIPATPLTPRCSVAEAGERFLDPAHANLLSLPIVDAGRVLGCITRHELMLRVYMAPYGRELHGRRPVTTLMNAQPLSLSLATSIEAAGQLIGQRLRRPITEDFVLTGADGCYAGMGIVLDVLRALEIRVGQHAQELEHAYRRLKASQHRLVQSEKLATLGQLVAGLAHEINTPLGYVQNNLAMTRDLLPSADSLVQAGSAVLDAALGEDAAALESSLQQLSAARAAFDPAMFADLTALLDDTLHGVGQIADLVAHLKDFSRVDSAHAEAVDLHGLIDAALRIAGHLLKKNNVQVRCHYGQIPPLRCAPAQINQVLLNLIGNAAQAIDHDSGMVTIRTQTLGGYAMIAVQDNGRGIPPDVLPRIFEPFFTTKPVGQGTGLGLSICQQIVQSHGGRIAATSAPETGTRFVVALPLAGAAARSAP</sequence>
<dbReference type="Gene3D" id="3.30.565.10">
    <property type="entry name" value="Histidine kinase-like ATPase, C-terminal domain"/>
    <property type="match status" value="1"/>
</dbReference>
<dbReference type="SUPFAM" id="SSF54631">
    <property type="entry name" value="CBS-domain pair"/>
    <property type="match status" value="1"/>
</dbReference>
<dbReference type="RefSeq" id="WP_255916105.1">
    <property type="nucleotide sequence ID" value="NZ_JANFQO010000022.1"/>
</dbReference>
<dbReference type="InterPro" id="IPR004358">
    <property type="entry name" value="Sig_transdc_His_kin-like_C"/>
</dbReference>
<gene>
    <name evidence="5" type="ORF">NM961_19575</name>
</gene>
<dbReference type="SUPFAM" id="SSF55874">
    <property type="entry name" value="ATPase domain of HSP90 chaperone/DNA topoisomerase II/histidine kinase"/>
    <property type="match status" value="1"/>
</dbReference>
<keyword evidence="5" id="KW-0067">ATP-binding</keyword>
<dbReference type="InterPro" id="IPR036890">
    <property type="entry name" value="HATPase_C_sf"/>
</dbReference>
<organism evidence="5 6">
    <name type="scientific">Tahibacter harae</name>
    <dbReference type="NCBI Taxonomy" id="2963937"/>
    <lineage>
        <taxon>Bacteria</taxon>
        <taxon>Pseudomonadati</taxon>
        <taxon>Pseudomonadota</taxon>
        <taxon>Gammaproteobacteria</taxon>
        <taxon>Lysobacterales</taxon>
        <taxon>Rhodanobacteraceae</taxon>
        <taxon>Tahibacter</taxon>
    </lineage>
</organism>
<keyword evidence="5" id="KW-0547">Nucleotide-binding</keyword>
<name>A0ABT1QXA5_9GAMM</name>
<dbReference type="InterPro" id="IPR005467">
    <property type="entry name" value="His_kinase_dom"/>
</dbReference>
<evidence type="ECO:0000256" key="2">
    <source>
        <dbReference type="ARBA" id="ARBA00012438"/>
    </source>
</evidence>
<comment type="catalytic activity">
    <reaction evidence="1">
        <text>ATP + protein L-histidine = ADP + protein N-phospho-L-histidine.</text>
        <dbReference type="EC" id="2.7.13.3"/>
    </reaction>
</comment>
<evidence type="ECO:0000259" key="4">
    <source>
        <dbReference type="PROSITE" id="PS50109"/>
    </source>
</evidence>
<dbReference type="InterPro" id="IPR003594">
    <property type="entry name" value="HATPase_dom"/>
</dbReference>
<dbReference type="Proteomes" id="UP001165498">
    <property type="component" value="Unassembled WGS sequence"/>
</dbReference>
<dbReference type="Gene3D" id="1.10.287.130">
    <property type="match status" value="1"/>
</dbReference>
<dbReference type="PROSITE" id="PS50109">
    <property type="entry name" value="HIS_KIN"/>
    <property type="match status" value="1"/>
</dbReference>
<dbReference type="PANTHER" id="PTHR43065:SF50">
    <property type="entry name" value="HISTIDINE KINASE"/>
    <property type="match status" value="1"/>
</dbReference>
<keyword evidence="6" id="KW-1185">Reference proteome</keyword>
<dbReference type="Pfam" id="PF02518">
    <property type="entry name" value="HATPase_c"/>
    <property type="match status" value="1"/>
</dbReference>
<evidence type="ECO:0000313" key="6">
    <source>
        <dbReference type="Proteomes" id="UP001165498"/>
    </source>
</evidence>
<evidence type="ECO:0000256" key="3">
    <source>
        <dbReference type="ARBA" id="ARBA00022553"/>
    </source>
</evidence>
<dbReference type="EMBL" id="JANFQO010000022">
    <property type="protein sequence ID" value="MCQ4166919.1"/>
    <property type="molecule type" value="Genomic_DNA"/>
</dbReference>
<reference evidence="5" key="1">
    <citation type="submission" date="2022-07" db="EMBL/GenBank/DDBJ databases">
        <title>Tahibacter sp., a new gammaproteobacterium isolated from the silt sample collected at pig farm.</title>
        <authorList>
            <person name="Chen H."/>
        </authorList>
    </citation>
    <scope>NUCLEOTIDE SEQUENCE</scope>
    <source>
        <strain evidence="5">P2K</strain>
    </source>
</reference>
<dbReference type="InterPro" id="IPR046342">
    <property type="entry name" value="CBS_dom_sf"/>
</dbReference>
<dbReference type="GO" id="GO:0005524">
    <property type="term" value="F:ATP binding"/>
    <property type="evidence" value="ECO:0007669"/>
    <property type="project" value="UniProtKB-KW"/>
</dbReference>
<dbReference type="PRINTS" id="PR00344">
    <property type="entry name" value="BCTRLSENSOR"/>
</dbReference>